<dbReference type="SUPFAM" id="SSF56317">
    <property type="entry name" value="Carbon-nitrogen hydrolase"/>
    <property type="match status" value="1"/>
</dbReference>
<dbReference type="CDD" id="cd07571">
    <property type="entry name" value="ALP_N-acyl_transferase"/>
    <property type="match status" value="1"/>
</dbReference>
<evidence type="ECO:0000256" key="3">
    <source>
        <dbReference type="ARBA" id="ARBA00022475"/>
    </source>
</evidence>
<feature type="transmembrane region" description="Helical" evidence="9">
    <location>
        <begin position="94"/>
        <end position="116"/>
    </location>
</feature>
<comment type="pathway">
    <text evidence="9">Protein modification; lipoprotein biosynthesis (N-acyl transfer).</text>
</comment>
<dbReference type="GO" id="GO:0016410">
    <property type="term" value="F:N-acyltransferase activity"/>
    <property type="evidence" value="ECO:0007669"/>
    <property type="project" value="UniProtKB-UniRule"/>
</dbReference>
<evidence type="ECO:0000256" key="1">
    <source>
        <dbReference type="ARBA" id="ARBA00004651"/>
    </source>
</evidence>
<dbReference type="NCBIfam" id="TIGR00546">
    <property type="entry name" value="lnt"/>
    <property type="match status" value="1"/>
</dbReference>
<dbReference type="PANTHER" id="PTHR38686">
    <property type="entry name" value="APOLIPOPROTEIN N-ACYLTRANSFERASE"/>
    <property type="match status" value="1"/>
</dbReference>
<sequence length="517" mass="56474">MSGPLSPGLSLLQPGWRGHVLVLLAGLALPLSLAPFDIWPLSLACPALLAWTLQHLDGRQAMWRSFWFGLGMYGSGASWVIVSISGYGGAPLPLALLLTGIFILFLAAVFSLPFYLLGRWLRAGPANLVLGFSGCWILGEWLRSWLFTGFPWLYIGYAHIDTWLAGWAPVAGIFGVGLACTLSAALLAAATGLPQRRALLCLALIAPLWLAGWGLQKPQWTQTIDRPLTVGMAQGNIPQELKWAPSFLQPTLQRYRDMSEPLWQHDWVVWPEAAVPLLFHDAGPYLEEMHEKASATDTALITGILFDDYFRQVNPEPAYYNSIIGLGQGSGIYHKRRLVPFGEYVPLDRYLRGLIAFFDLPTSIIDAGPDGQPGLRAGAYRLAPFICYEVVYPDLVAASAATSHALITISNDAWFGDSIGPIQHLQMAQMRALETGRYLIRATNNGVSAIVDRRGRILHRSEQFVQQTLSGEIAAVVGTTPFMRWGSAPVIALCLGLLALGLIGARRFNSPPAYGAD</sequence>
<dbReference type="Gene3D" id="3.60.110.10">
    <property type="entry name" value="Carbon-nitrogen hydrolase"/>
    <property type="match status" value="1"/>
</dbReference>
<name>A0A545STN2_9GAMM</name>
<keyword evidence="4 9" id="KW-0808">Transferase</keyword>
<dbReference type="AlphaFoldDB" id="A0A545STN2"/>
<keyword evidence="5 9" id="KW-0812">Transmembrane</keyword>
<dbReference type="HAMAP" id="MF_01148">
    <property type="entry name" value="Lnt"/>
    <property type="match status" value="1"/>
</dbReference>
<reference evidence="11 12" key="1">
    <citation type="submission" date="2019-06" db="EMBL/GenBank/DDBJ databases">
        <title>Whole genome sequence for Cellvibrionaceae sp. R142.</title>
        <authorList>
            <person name="Wang G."/>
        </authorList>
    </citation>
    <scope>NUCLEOTIDE SEQUENCE [LARGE SCALE GENOMIC DNA]</scope>
    <source>
        <strain evidence="11 12">R142</strain>
    </source>
</reference>
<dbReference type="GO" id="GO:0005886">
    <property type="term" value="C:plasma membrane"/>
    <property type="evidence" value="ECO:0007669"/>
    <property type="project" value="UniProtKB-SubCell"/>
</dbReference>
<feature type="domain" description="CN hydrolase" evidence="10">
    <location>
        <begin position="233"/>
        <end position="475"/>
    </location>
</feature>
<protein>
    <recommendedName>
        <fullName evidence="9">Apolipoprotein N-acyltransferase</fullName>
        <shortName evidence="9">ALP N-acyltransferase</shortName>
        <ecNumber evidence="9">2.3.1.269</ecNumber>
    </recommendedName>
</protein>
<evidence type="ECO:0000256" key="2">
    <source>
        <dbReference type="ARBA" id="ARBA00010065"/>
    </source>
</evidence>
<feature type="transmembrane region" description="Helical" evidence="9">
    <location>
        <begin position="197"/>
        <end position="215"/>
    </location>
</feature>
<evidence type="ECO:0000256" key="6">
    <source>
        <dbReference type="ARBA" id="ARBA00022989"/>
    </source>
</evidence>
<evidence type="ECO:0000256" key="7">
    <source>
        <dbReference type="ARBA" id="ARBA00023136"/>
    </source>
</evidence>
<organism evidence="11 12">
    <name type="scientific">Exilibacterium tricleocarpae</name>
    <dbReference type="NCBI Taxonomy" id="2591008"/>
    <lineage>
        <taxon>Bacteria</taxon>
        <taxon>Pseudomonadati</taxon>
        <taxon>Pseudomonadota</taxon>
        <taxon>Gammaproteobacteria</taxon>
        <taxon>Cellvibrionales</taxon>
        <taxon>Cellvibrionaceae</taxon>
        <taxon>Exilibacterium</taxon>
    </lineage>
</organism>
<feature type="transmembrane region" description="Helical" evidence="9">
    <location>
        <begin position="482"/>
        <end position="503"/>
    </location>
</feature>
<dbReference type="GO" id="GO:0042158">
    <property type="term" value="P:lipoprotein biosynthetic process"/>
    <property type="evidence" value="ECO:0007669"/>
    <property type="project" value="UniProtKB-UniRule"/>
</dbReference>
<comment type="similarity">
    <text evidence="2 9">Belongs to the CN hydrolase family. Apolipoprotein N-acyltransferase subfamily.</text>
</comment>
<keyword evidence="11" id="KW-0449">Lipoprotein</keyword>
<dbReference type="OrthoDB" id="9804277at2"/>
<dbReference type="InterPro" id="IPR003010">
    <property type="entry name" value="C-N_Hydrolase"/>
</dbReference>
<dbReference type="EC" id="2.3.1.269" evidence="9"/>
<dbReference type="InterPro" id="IPR036526">
    <property type="entry name" value="C-N_Hydrolase_sf"/>
</dbReference>
<gene>
    <name evidence="9 11" type="primary">lnt</name>
    <name evidence="11" type="ORF">FKG94_23335</name>
</gene>
<feature type="transmembrane region" description="Helical" evidence="9">
    <location>
        <begin position="128"/>
        <end position="147"/>
    </location>
</feature>
<dbReference type="InterPro" id="IPR004563">
    <property type="entry name" value="Apolipo_AcylTrfase"/>
</dbReference>
<evidence type="ECO:0000256" key="4">
    <source>
        <dbReference type="ARBA" id="ARBA00022679"/>
    </source>
</evidence>
<dbReference type="UniPathway" id="UPA00666"/>
<proteinExistence type="inferred from homology"/>
<dbReference type="InterPro" id="IPR045378">
    <property type="entry name" value="LNT_N"/>
</dbReference>
<keyword evidence="8 9" id="KW-0012">Acyltransferase</keyword>
<evidence type="ECO:0000313" key="11">
    <source>
        <dbReference type="EMBL" id="TQV68310.1"/>
    </source>
</evidence>
<dbReference type="PANTHER" id="PTHR38686:SF1">
    <property type="entry name" value="APOLIPOPROTEIN N-ACYLTRANSFERASE"/>
    <property type="match status" value="1"/>
</dbReference>
<dbReference type="PROSITE" id="PS50263">
    <property type="entry name" value="CN_HYDROLASE"/>
    <property type="match status" value="1"/>
</dbReference>
<comment type="catalytic activity">
    <reaction evidence="9">
        <text>N-terminal S-1,2-diacyl-sn-glyceryl-L-cysteinyl-[lipoprotein] + a glycerophospholipid = N-acyl-S-1,2-diacyl-sn-glyceryl-L-cysteinyl-[lipoprotein] + a 2-acyl-sn-glycero-3-phospholipid + H(+)</text>
        <dbReference type="Rhea" id="RHEA:48228"/>
        <dbReference type="Rhea" id="RHEA-COMP:14681"/>
        <dbReference type="Rhea" id="RHEA-COMP:14684"/>
        <dbReference type="ChEBI" id="CHEBI:15378"/>
        <dbReference type="ChEBI" id="CHEBI:136912"/>
        <dbReference type="ChEBI" id="CHEBI:140656"/>
        <dbReference type="ChEBI" id="CHEBI:140657"/>
        <dbReference type="ChEBI" id="CHEBI:140660"/>
        <dbReference type="EC" id="2.3.1.269"/>
    </reaction>
</comment>
<dbReference type="EMBL" id="VHSG01000028">
    <property type="protein sequence ID" value="TQV68310.1"/>
    <property type="molecule type" value="Genomic_DNA"/>
</dbReference>
<feature type="transmembrane region" description="Helical" evidence="9">
    <location>
        <begin position="167"/>
        <end position="190"/>
    </location>
</feature>
<feature type="transmembrane region" description="Helical" evidence="9">
    <location>
        <begin position="65"/>
        <end position="88"/>
    </location>
</feature>
<comment type="caution">
    <text evidence="11">The sequence shown here is derived from an EMBL/GenBank/DDBJ whole genome shotgun (WGS) entry which is preliminary data.</text>
</comment>
<dbReference type="Pfam" id="PF20154">
    <property type="entry name" value="LNT_N"/>
    <property type="match status" value="1"/>
</dbReference>
<keyword evidence="3 9" id="KW-1003">Cell membrane</keyword>
<evidence type="ECO:0000313" key="12">
    <source>
        <dbReference type="Proteomes" id="UP000319732"/>
    </source>
</evidence>
<evidence type="ECO:0000256" key="8">
    <source>
        <dbReference type="ARBA" id="ARBA00023315"/>
    </source>
</evidence>
<accession>A0A545STN2</accession>
<feature type="transmembrane region" description="Helical" evidence="9">
    <location>
        <begin position="20"/>
        <end position="53"/>
    </location>
</feature>
<keyword evidence="12" id="KW-1185">Reference proteome</keyword>
<keyword evidence="7 9" id="KW-0472">Membrane</keyword>
<evidence type="ECO:0000256" key="9">
    <source>
        <dbReference type="HAMAP-Rule" id="MF_01148"/>
    </source>
</evidence>
<comment type="function">
    <text evidence="9">Catalyzes the phospholipid dependent N-acylation of the N-terminal cysteine of apolipoprotein, the last step in lipoprotein maturation.</text>
</comment>
<evidence type="ECO:0000256" key="5">
    <source>
        <dbReference type="ARBA" id="ARBA00022692"/>
    </source>
</evidence>
<keyword evidence="6 9" id="KW-1133">Transmembrane helix</keyword>
<dbReference type="Proteomes" id="UP000319732">
    <property type="component" value="Unassembled WGS sequence"/>
</dbReference>
<evidence type="ECO:0000259" key="10">
    <source>
        <dbReference type="PROSITE" id="PS50263"/>
    </source>
</evidence>
<dbReference type="Pfam" id="PF00795">
    <property type="entry name" value="CN_hydrolase"/>
    <property type="match status" value="1"/>
</dbReference>
<comment type="subcellular location">
    <subcellularLocation>
        <location evidence="1 9">Cell membrane</location>
        <topology evidence="1 9">Multi-pass membrane protein</topology>
    </subcellularLocation>
</comment>